<name>A0ABN3RCK8_9ACTN</name>
<dbReference type="RefSeq" id="WP_379505573.1">
    <property type="nucleotide sequence ID" value="NZ_JBHTEV010000001.1"/>
</dbReference>
<dbReference type="EMBL" id="BAAATE010000003">
    <property type="protein sequence ID" value="GAA2648834.1"/>
    <property type="molecule type" value="Genomic_DNA"/>
</dbReference>
<accession>A0ABN3RCK8</accession>
<evidence type="ECO:0008006" key="3">
    <source>
        <dbReference type="Google" id="ProtNLM"/>
    </source>
</evidence>
<evidence type="ECO:0000313" key="1">
    <source>
        <dbReference type="EMBL" id="GAA2648834.1"/>
    </source>
</evidence>
<proteinExistence type="predicted"/>
<evidence type="ECO:0000313" key="2">
    <source>
        <dbReference type="Proteomes" id="UP001501666"/>
    </source>
</evidence>
<sequence>MPADLHELAGPINGVVALPTRLDWSEQRVYDLDDDAQLGLMYERVIREAARVDDLRTYLNASVLVRIWPRLYLPVQARHAWEARFRELIRAA</sequence>
<keyword evidence="2" id="KW-1185">Reference proteome</keyword>
<gene>
    <name evidence="1" type="ORF">GCM10010412_013440</name>
</gene>
<protein>
    <recommendedName>
        <fullName evidence="3">Transcriptional regulator</fullName>
    </recommendedName>
</protein>
<dbReference type="Proteomes" id="UP001501666">
    <property type="component" value="Unassembled WGS sequence"/>
</dbReference>
<reference evidence="1 2" key="1">
    <citation type="journal article" date="2019" name="Int. J. Syst. Evol. Microbiol.">
        <title>The Global Catalogue of Microorganisms (GCM) 10K type strain sequencing project: providing services to taxonomists for standard genome sequencing and annotation.</title>
        <authorList>
            <consortium name="The Broad Institute Genomics Platform"/>
            <consortium name="The Broad Institute Genome Sequencing Center for Infectious Disease"/>
            <person name="Wu L."/>
            <person name="Ma J."/>
        </authorList>
    </citation>
    <scope>NUCLEOTIDE SEQUENCE [LARGE SCALE GENOMIC DNA]</scope>
    <source>
        <strain evidence="1 2">JCM 6835</strain>
    </source>
</reference>
<organism evidence="1 2">
    <name type="scientific">Nonomuraea recticatena</name>
    <dbReference type="NCBI Taxonomy" id="46178"/>
    <lineage>
        <taxon>Bacteria</taxon>
        <taxon>Bacillati</taxon>
        <taxon>Actinomycetota</taxon>
        <taxon>Actinomycetes</taxon>
        <taxon>Streptosporangiales</taxon>
        <taxon>Streptosporangiaceae</taxon>
        <taxon>Nonomuraea</taxon>
    </lineage>
</organism>
<comment type="caution">
    <text evidence="1">The sequence shown here is derived from an EMBL/GenBank/DDBJ whole genome shotgun (WGS) entry which is preliminary data.</text>
</comment>